<organism evidence="2 3">
    <name type="scientific">Phragmitibacter flavus</name>
    <dbReference type="NCBI Taxonomy" id="2576071"/>
    <lineage>
        <taxon>Bacteria</taxon>
        <taxon>Pseudomonadati</taxon>
        <taxon>Verrucomicrobiota</taxon>
        <taxon>Verrucomicrobiia</taxon>
        <taxon>Verrucomicrobiales</taxon>
        <taxon>Verrucomicrobiaceae</taxon>
        <taxon>Phragmitibacter</taxon>
    </lineage>
</organism>
<keyword evidence="3" id="KW-1185">Reference proteome</keyword>
<protein>
    <recommendedName>
        <fullName evidence="4">Glycine zipper domain-containing protein</fullName>
    </recommendedName>
</protein>
<reference evidence="2 3" key="1">
    <citation type="submission" date="2019-05" db="EMBL/GenBank/DDBJ databases">
        <title>Verrucobacter flavum gen. nov., sp. nov. a new member of the family Verrucomicrobiaceae.</title>
        <authorList>
            <person name="Szuroczki S."/>
            <person name="Abbaszade G."/>
            <person name="Szabo A."/>
            <person name="Felfoldi T."/>
            <person name="Schumann P."/>
            <person name="Boka K."/>
            <person name="Keki Z."/>
            <person name="Toumi M."/>
            <person name="Toth E."/>
        </authorList>
    </citation>
    <scope>NUCLEOTIDE SEQUENCE [LARGE SCALE GENOMIC DNA]</scope>
    <source>
        <strain evidence="2 3">MG-N-17</strain>
    </source>
</reference>
<dbReference type="Proteomes" id="UP000306196">
    <property type="component" value="Unassembled WGS sequence"/>
</dbReference>
<name>A0A5R8KKF6_9BACT</name>
<dbReference type="AlphaFoldDB" id="A0A5R8KKF6"/>
<accession>A0A5R8KKF6</accession>
<feature type="region of interest" description="Disordered" evidence="1">
    <location>
        <begin position="1"/>
        <end position="21"/>
    </location>
</feature>
<sequence length="170" mass="18087">MTSQRQHRQLSHDPAPAGTAIDPVGTSIGALSGGITGAALGAVGGPIAAMIGAVAGLVAGGLLGKNVAEPAHLQSHGIPSSSTPASEASYWAYHCHDEPYFDDRFTYADYAPAYRLGYETKELQSVSRFENQEANLRYLWESSKGKSPLSWEQAQPAIKAAWDRNATRES</sequence>
<dbReference type="EMBL" id="VAUV01000001">
    <property type="protein sequence ID" value="TLD72711.1"/>
    <property type="molecule type" value="Genomic_DNA"/>
</dbReference>
<evidence type="ECO:0000313" key="3">
    <source>
        <dbReference type="Proteomes" id="UP000306196"/>
    </source>
</evidence>
<evidence type="ECO:0000313" key="2">
    <source>
        <dbReference type="EMBL" id="TLD72711.1"/>
    </source>
</evidence>
<evidence type="ECO:0000256" key="1">
    <source>
        <dbReference type="SAM" id="MobiDB-lite"/>
    </source>
</evidence>
<comment type="caution">
    <text evidence="2">The sequence shown here is derived from an EMBL/GenBank/DDBJ whole genome shotgun (WGS) entry which is preliminary data.</text>
</comment>
<dbReference type="OrthoDB" id="282393at2"/>
<evidence type="ECO:0008006" key="4">
    <source>
        <dbReference type="Google" id="ProtNLM"/>
    </source>
</evidence>
<gene>
    <name evidence="2" type="ORF">FEM03_01145</name>
</gene>
<proteinExistence type="predicted"/>
<dbReference type="RefSeq" id="WP_138084334.1">
    <property type="nucleotide sequence ID" value="NZ_VAUV01000001.1"/>
</dbReference>